<dbReference type="AlphaFoldDB" id="A0A317CSI4"/>
<dbReference type="Pfam" id="PF07813">
    <property type="entry name" value="LTXXQ"/>
    <property type="match status" value="1"/>
</dbReference>
<dbReference type="EMBL" id="QGKM01000011">
    <property type="protein sequence ID" value="PWQ99400.1"/>
    <property type="molecule type" value="Genomic_DNA"/>
</dbReference>
<evidence type="ECO:0000313" key="3">
    <source>
        <dbReference type="Proteomes" id="UP000245539"/>
    </source>
</evidence>
<protein>
    <recommendedName>
        <fullName evidence="4">Zinc resistance-associated protein</fullName>
    </recommendedName>
</protein>
<evidence type="ECO:0000313" key="2">
    <source>
        <dbReference type="EMBL" id="PWQ99400.1"/>
    </source>
</evidence>
<proteinExistence type="predicted"/>
<dbReference type="InterPro" id="IPR012899">
    <property type="entry name" value="LTXXQ"/>
</dbReference>
<dbReference type="Gene3D" id="1.20.120.1490">
    <property type="match status" value="1"/>
</dbReference>
<keyword evidence="1" id="KW-0812">Transmembrane</keyword>
<dbReference type="GO" id="GO:0042597">
    <property type="term" value="C:periplasmic space"/>
    <property type="evidence" value="ECO:0007669"/>
    <property type="project" value="InterPro"/>
</dbReference>
<accession>A0A317CSI4</accession>
<reference evidence="2 3" key="1">
    <citation type="submission" date="2018-05" db="EMBL/GenBank/DDBJ databases">
        <title>Leucothrix arctica sp. nov., isolated from Arctic seawater.</title>
        <authorList>
            <person name="Choi A."/>
            <person name="Baek K."/>
        </authorList>
    </citation>
    <scope>NUCLEOTIDE SEQUENCE [LARGE SCALE GENOMIC DNA]</scope>
    <source>
        <strain evidence="2 3">JCM 18388</strain>
    </source>
</reference>
<keyword evidence="1" id="KW-0472">Membrane</keyword>
<organism evidence="2 3">
    <name type="scientific">Leucothrix pacifica</name>
    <dbReference type="NCBI Taxonomy" id="1247513"/>
    <lineage>
        <taxon>Bacteria</taxon>
        <taxon>Pseudomonadati</taxon>
        <taxon>Pseudomonadota</taxon>
        <taxon>Gammaproteobacteria</taxon>
        <taxon>Thiotrichales</taxon>
        <taxon>Thiotrichaceae</taxon>
        <taxon>Leucothrix</taxon>
    </lineage>
</organism>
<keyword evidence="3" id="KW-1185">Reference proteome</keyword>
<dbReference type="Proteomes" id="UP000245539">
    <property type="component" value="Unassembled WGS sequence"/>
</dbReference>
<sequence>MPTRQPLTQEITMNTFSKIAITVVATAGLVIGAGAYAGKQFSQGMKGEFMIYKLEKELDLSTAQVDQLKDIQSFMKAKHESHDRSAGKAKMVELLKAPQLDQAQILSMMDEKMQSMRDQAPEALGKIAAFTDNLSAEQRTELVEMIEKFSGRMHKH</sequence>
<comment type="caution">
    <text evidence="2">The sequence shown here is derived from an EMBL/GenBank/DDBJ whole genome shotgun (WGS) entry which is preliminary data.</text>
</comment>
<evidence type="ECO:0008006" key="4">
    <source>
        <dbReference type="Google" id="ProtNLM"/>
    </source>
</evidence>
<dbReference type="OrthoDB" id="8908552at2"/>
<name>A0A317CSI4_9GAMM</name>
<feature type="transmembrane region" description="Helical" evidence="1">
    <location>
        <begin position="16"/>
        <end position="37"/>
    </location>
</feature>
<gene>
    <name evidence="2" type="ORF">DKW60_05805</name>
</gene>
<keyword evidence="1" id="KW-1133">Transmembrane helix</keyword>
<evidence type="ECO:0000256" key="1">
    <source>
        <dbReference type="SAM" id="Phobius"/>
    </source>
</evidence>